<dbReference type="Gene3D" id="3.40.980.10">
    <property type="entry name" value="MoaB/Mog-like domain"/>
    <property type="match status" value="1"/>
</dbReference>
<keyword evidence="4" id="KW-1185">Reference proteome</keyword>
<dbReference type="AlphaFoldDB" id="A0A511V2X9"/>
<dbReference type="PANTHER" id="PTHR13939:SF0">
    <property type="entry name" value="NMN AMIDOHYDROLASE-LIKE PROTEIN YFAY"/>
    <property type="match status" value="1"/>
</dbReference>
<feature type="region of interest" description="Disordered" evidence="1">
    <location>
        <begin position="295"/>
        <end position="317"/>
    </location>
</feature>
<dbReference type="RefSeq" id="WP_218029527.1">
    <property type="nucleotide sequence ID" value="NZ_BJXX01000032.1"/>
</dbReference>
<gene>
    <name evidence="3" type="ORF">ADA01nite_07200</name>
</gene>
<accession>A0A511V2X9</accession>
<name>A0A511V2X9_9BACL</name>
<dbReference type="Pfam" id="PF00994">
    <property type="entry name" value="MoCF_biosynth"/>
    <property type="match status" value="1"/>
</dbReference>
<dbReference type="EMBL" id="BJXX01000032">
    <property type="protein sequence ID" value="GEN33260.1"/>
    <property type="molecule type" value="Genomic_DNA"/>
</dbReference>
<protein>
    <submittedName>
        <fullName evidence="3">Molybdopterin-binding protein</fullName>
    </submittedName>
</protein>
<dbReference type="SUPFAM" id="SSF53218">
    <property type="entry name" value="Molybdenum cofactor biosynthesis proteins"/>
    <property type="match status" value="1"/>
</dbReference>
<sequence length="317" mass="34981">MMEYSLLNKTELRLTDIYLNDCDLSLIADTVANVLQLPREKVFVIDVRDDHIALDLLVQSMSADQFVGKKEKLLQAVGTLPGVQLGPDVDIHSEGVLGMIALSPLKGKQVVEKTIQMSDEMQKRIRRRVKVFPTGFEVAQGMIEDTNTPFLTERFTEAGFKVQTHRPLADDVDEIAGALRQAIDSGFGWILTTGGVGAEDKDCTVEALLKVCPDAATPYIVKFTAGHGRHVKEGIRIGVAKEGLSYLITLPGPNDEVRLCADILMANMDLEPEAEELAEQIAECLRNRWLQTVGSHRHAHHHHHGAHHHGGHGKKSL</sequence>
<evidence type="ECO:0000259" key="2">
    <source>
        <dbReference type="SMART" id="SM00852"/>
    </source>
</evidence>
<dbReference type="InterPro" id="IPR036425">
    <property type="entry name" value="MoaB/Mog-like_dom_sf"/>
</dbReference>
<dbReference type="Proteomes" id="UP000321157">
    <property type="component" value="Unassembled WGS sequence"/>
</dbReference>
<dbReference type="InterPro" id="IPR050101">
    <property type="entry name" value="CinA"/>
</dbReference>
<evidence type="ECO:0000313" key="3">
    <source>
        <dbReference type="EMBL" id="GEN33260.1"/>
    </source>
</evidence>
<dbReference type="SMART" id="SM00852">
    <property type="entry name" value="MoCF_biosynth"/>
    <property type="match status" value="1"/>
</dbReference>
<dbReference type="PANTHER" id="PTHR13939">
    <property type="entry name" value="NICOTINAMIDE-NUCLEOTIDE AMIDOHYDROLASE PNCC"/>
    <property type="match status" value="1"/>
</dbReference>
<organism evidence="3 4">
    <name type="scientific">Aneurinibacillus danicus</name>
    <dbReference type="NCBI Taxonomy" id="267746"/>
    <lineage>
        <taxon>Bacteria</taxon>
        <taxon>Bacillati</taxon>
        <taxon>Bacillota</taxon>
        <taxon>Bacilli</taxon>
        <taxon>Bacillales</taxon>
        <taxon>Paenibacillaceae</taxon>
        <taxon>Aneurinibacillus group</taxon>
        <taxon>Aneurinibacillus</taxon>
    </lineage>
</organism>
<dbReference type="InterPro" id="IPR001453">
    <property type="entry name" value="MoaB/Mog_dom"/>
</dbReference>
<evidence type="ECO:0000256" key="1">
    <source>
        <dbReference type="SAM" id="MobiDB-lite"/>
    </source>
</evidence>
<evidence type="ECO:0000313" key="4">
    <source>
        <dbReference type="Proteomes" id="UP000321157"/>
    </source>
</evidence>
<feature type="domain" description="MoaB/Mog" evidence="2">
    <location>
        <begin position="130"/>
        <end position="271"/>
    </location>
</feature>
<proteinExistence type="predicted"/>
<reference evidence="3 4" key="1">
    <citation type="submission" date="2019-07" db="EMBL/GenBank/DDBJ databases">
        <title>Whole genome shotgun sequence of Aneurinibacillus danicus NBRC 102444.</title>
        <authorList>
            <person name="Hosoyama A."/>
            <person name="Uohara A."/>
            <person name="Ohji S."/>
            <person name="Ichikawa N."/>
        </authorList>
    </citation>
    <scope>NUCLEOTIDE SEQUENCE [LARGE SCALE GENOMIC DNA]</scope>
    <source>
        <strain evidence="3 4">NBRC 102444</strain>
    </source>
</reference>
<comment type="caution">
    <text evidence="3">The sequence shown here is derived from an EMBL/GenBank/DDBJ whole genome shotgun (WGS) entry which is preliminary data.</text>
</comment>